<dbReference type="GO" id="GO:0009102">
    <property type="term" value="P:biotin biosynthetic process"/>
    <property type="evidence" value="ECO:0007669"/>
    <property type="project" value="UniProtKB-UniRule"/>
</dbReference>
<evidence type="ECO:0000313" key="19">
    <source>
        <dbReference type="EMBL" id="BBK25752.1"/>
    </source>
</evidence>
<dbReference type="PIRSF" id="PIRSF001619">
    <property type="entry name" value="Biotin_synth"/>
    <property type="match status" value="1"/>
</dbReference>
<evidence type="ECO:0000256" key="16">
    <source>
        <dbReference type="HAMAP-Rule" id="MF_01694"/>
    </source>
</evidence>
<dbReference type="GO" id="GO:0004076">
    <property type="term" value="F:biotin synthase activity"/>
    <property type="evidence" value="ECO:0007669"/>
    <property type="project" value="UniProtKB-UniRule"/>
</dbReference>
<dbReference type="UniPathway" id="UPA00078">
    <property type="reaction ID" value="UER00162"/>
</dbReference>
<dbReference type="GO" id="GO:0051537">
    <property type="term" value="F:2 iron, 2 sulfur cluster binding"/>
    <property type="evidence" value="ECO:0007669"/>
    <property type="project" value="UniProtKB-KW"/>
</dbReference>
<dbReference type="InterPro" id="IPR002684">
    <property type="entry name" value="Biotin_synth/BioAB"/>
</dbReference>
<keyword evidence="11 16" id="KW-0408">Iron</keyword>
<evidence type="ECO:0000256" key="11">
    <source>
        <dbReference type="ARBA" id="ARBA00023004"/>
    </source>
</evidence>
<dbReference type="Pfam" id="PF04055">
    <property type="entry name" value="Radical_SAM"/>
    <property type="match status" value="1"/>
</dbReference>
<dbReference type="KEGG" id="dho:Dia5BBH33_16870"/>
<evidence type="ECO:0000256" key="13">
    <source>
        <dbReference type="ARBA" id="ARBA00051157"/>
    </source>
</evidence>
<dbReference type="PANTHER" id="PTHR22976">
    <property type="entry name" value="BIOTIN SYNTHASE"/>
    <property type="match status" value="1"/>
</dbReference>
<keyword evidence="6 16" id="KW-0808">Transferase</keyword>
<evidence type="ECO:0000256" key="2">
    <source>
        <dbReference type="ARBA" id="ARBA00010765"/>
    </source>
</evidence>
<dbReference type="PANTHER" id="PTHR22976:SF2">
    <property type="entry name" value="BIOTIN SYNTHASE, MITOCHONDRIAL"/>
    <property type="match status" value="1"/>
</dbReference>
<keyword evidence="8 16" id="KW-0001">2Fe-2S</keyword>
<keyword evidence="12 16" id="KW-0411">Iron-sulfur</keyword>
<dbReference type="InterPro" id="IPR024177">
    <property type="entry name" value="Biotin_synthase"/>
</dbReference>
<comment type="catalytic activity">
    <reaction evidence="13 16">
        <text>(4R,5S)-dethiobiotin + (sulfur carrier)-SH + 2 reduced [2Fe-2S]-[ferredoxin] + 2 S-adenosyl-L-methionine = (sulfur carrier)-H + biotin + 2 5'-deoxyadenosine + 2 L-methionine + 2 oxidized [2Fe-2S]-[ferredoxin]</text>
        <dbReference type="Rhea" id="RHEA:22060"/>
        <dbReference type="Rhea" id="RHEA-COMP:10000"/>
        <dbReference type="Rhea" id="RHEA-COMP:10001"/>
        <dbReference type="Rhea" id="RHEA-COMP:14737"/>
        <dbReference type="Rhea" id="RHEA-COMP:14739"/>
        <dbReference type="ChEBI" id="CHEBI:17319"/>
        <dbReference type="ChEBI" id="CHEBI:29917"/>
        <dbReference type="ChEBI" id="CHEBI:33737"/>
        <dbReference type="ChEBI" id="CHEBI:33738"/>
        <dbReference type="ChEBI" id="CHEBI:57586"/>
        <dbReference type="ChEBI" id="CHEBI:57844"/>
        <dbReference type="ChEBI" id="CHEBI:59789"/>
        <dbReference type="ChEBI" id="CHEBI:64428"/>
        <dbReference type="ChEBI" id="CHEBI:149473"/>
        <dbReference type="EC" id="2.8.1.6"/>
    </reaction>
</comment>
<comment type="similarity">
    <text evidence="2 16">Belongs to the radical SAM superfamily. Biotin synthase family.</text>
</comment>
<feature type="binding site" evidence="16 17">
    <location>
        <position position="146"/>
    </location>
    <ligand>
        <name>[2Fe-2S] cluster</name>
        <dbReference type="ChEBI" id="CHEBI:190135"/>
    </ligand>
</feature>
<feature type="binding site" evidence="16 17">
    <location>
        <position position="206"/>
    </location>
    <ligand>
        <name>[2Fe-2S] cluster</name>
        <dbReference type="ChEBI" id="CHEBI:190135"/>
    </ligand>
</feature>
<protein>
    <recommendedName>
        <fullName evidence="15 16">Biotin synthase</fullName>
        <ecNumber evidence="4 16">2.8.1.6</ecNumber>
    </recommendedName>
</protein>
<dbReference type="EMBL" id="AP019697">
    <property type="protein sequence ID" value="BBK25752.1"/>
    <property type="molecule type" value="Genomic_DNA"/>
</dbReference>
<comment type="cofactor">
    <cofactor evidence="17">
        <name>[2Fe-2S] cluster</name>
        <dbReference type="ChEBI" id="CHEBI:190135"/>
    </cofactor>
    <text evidence="17">Binds 1 [2Fe-2S] cluster. The cluster is coordinated with 3 cysteines and 1 arginine.</text>
</comment>
<gene>
    <name evidence="19" type="primary">bioB_3</name>
    <name evidence="16" type="synonym">bioB</name>
    <name evidence="19" type="ORF">Dia5BBH33_16870</name>
</gene>
<evidence type="ECO:0000256" key="3">
    <source>
        <dbReference type="ARBA" id="ARBA00011738"/>
    </source>
</evidence>
<keyword evidence="7 16" id="KW-0949">S-adenosyl-L-methionine</keyword>
<evidence type="ECO:0000259" key="18">
    <source>
        <dbReference type="PROSITE" id="PS51918"/>
    </source>
</evidence>
<evidence type="ECO:0000256" key="10">
    <source>
        <dbReference type="ARBA" id="ARBA00022756"/>
    </source>
</evidence>
<comment type="cofactor">
    <cofactor evidence="16 17">
        <name>[4Fe-4S] cluster</name>
        <dbReference type="ChEBI" id="CHEBI:49883"/>
    </cofactor>
    <text evidence="16 17">Binds 1 [4Fe-4S] cluster. The cluster is coordinated with 3 cysteines and an exchangeable S-adenosyl-L-methionine.</text>
</comment>
<keyword evidence="9 16" id="KW-0479">Metal-binding</keyword>
<dbReference type="SMART" id="SM00729">
    <property type="entry name" value="Elp3"/>
    <property type="match status" value="1"/>
</dbReference>
<evidence type="ECO:0000256" key="6">
    <source>
        <dbReference type="ARBA" id="ARBA00022679"/>
    </source>
</evidence>
<reference evidence="20" key="1">
    <citation type="submission" date="2019-05" db="EMBL/GenBank/DDBJ databases">
        <title>Complete genome sequencing of Dialister sp. strain 5BBH33.</title>
        <authorList>
            <person name="Sakamoto M."/>
            <person name="Murakami T."/>
            <person name="Mori H."/>
        </authorList>
    </citation>
    <scope>NUCLEOTIDE SEQUENCE [LARGE SCALE GENOMIC DNA]</scope>
    <source>
        <strain evidence="20">5BBH33</strain>
    </source>
</reference>
<evidence type="ECO:0000313" key="20">
    <source>
        <dbReference type="Proteomes" id="UP000320585"/>
    </source>
</evidence>
<feature type="binding site" evidence="16 17">
    <location>
        <position position="73"/>
    </location>
    <ligand>
        <name>[4Fe-4S] cluster</name>
        <dbReference type="ChEBI" id="CHEBI:49883"/>
        <note>4Fe-4S-S-AdoMet</note>
    </ligand>
</feature>
<dbReference type="NCBIfam" id="TIGR00433">
    <property type="entry name" value="bioB"/>
    <property type="match status" value="1"/>
</dbReference>
<dbReference type="EC" id="2.8.1.6" evidence="4 16"/>
<dbReference type="HAMAP" id="MF_01694">
    <property type="entry name" value="BioB"/>
    <property type="match status" value="1"/>
</dbReference>
<dbReference type="SFLD" id="SFLDS00029">
    <property type="entry name" value="Radical_SAM"/>
    <property type="match status" value="1"/>
</dbReference>
<evidence type="ECO:0000256" key="4">
    <source>
        <dbReference type="ARBA" id="ARBA00012236"/>
    </source>
</evidence>
<evidence type="ECO:0000256" key="17">
    <source>
        <dbReference type="PIRSR" id="PIRSR001619-1"/>
    </source>
</evidence>
<dbReference type="RefSeq" id="WP_022382299.1">
    <property type="nucleotide sequence ID" value="NZ_AP019697.1"/>
</dbReference>
<evidence type="ECO:0000256" key="15">
    <source>
        <dbReference type="ARBA" id="ARBA00070199"/>
    </source>
</evidence>
<keyword evidence="5 16" id="KW-0004">4Fe-4S</keyword>
<dbReference type="InterPro" id="IPR006638">
    <property type="entry name" value="Elp3/MiaA/NifB-like_rSAM"/>
</dbReference>
<dbReference type="AlphaFoldDB" id="A0A8D4UVJ1"/>
<dbReference type="OrthoDB" id="9786826at2"/>
<dbReference type="Proteomes" id="UP000320585">
    <property type="component" value="Chromosome"/>
</dbReference>
<dbReference type="SMART" id="SM00876">
    <property type="entry name" value="BATS"/>
    <property type="match status" value="1"/>
</dbReference>
<organism evidence="19 20">
    <name type="scientific">Dialister hominis</name>
    <dbReference type="NCBI Taxonomy" id="2582419"/>
    <lineage>
        <taxon>Bacteria</taxon>
        <taxon>Bacillati</taxon>
        <taxon>Bacillota</taxon>
        <taxon>Negativicutes</taxon>
        <taxon>Veillonellales</taxon>
        <taxon>Veillonellaceae</taxon>
        <taxon>Dialister</taxon>
    </lineage>
</organism>
<dbReference type="InterPro" id="IPR058240">
    <property type="entry name" value="rSAM_sf"/>
</dbReference>
<dbReference type="PROSITE" id="PS51918">
    <property type="entry name" value="RADICAL_SAM"/>
    <property type="match status" value="1"/>
</dbReference>
<proteinExistence type="inferred from homology"/>
<evidence type="ECO:0000256" key="5">
    <source>
        <dbReference type="ARBA" id="ARBA00022485"/>
    </source>
</evidence>
<evidence type="ECO:0000256" key="7">
    <source>
        <dbReference type="ARBA" id="ARBA00022691"/>
    </source>
</evidence>
<dbReference type="Pfam" id="PF06968">
    <property type="entry name" value="BATS"/>
    <property type="match status" value="1"/>
</dbReference>
<comment type="function">
    <text evidence="14 16">Catalyzes the conversion of dethiobiotin (DTB) to biotin by the insertion of a sulfur atom into dethiobiotin via a radical-based mechanism.</text>
</comment>
<evidence type="ECO:0000256" key="1">
    <source>
        <dbReference type="ARBA" id="ARBA00004942"/>
    </source>
</evidence>
<dbReference type="FunFam" id="3.20.20.70:FF:000026">
    <property type="entry name" value="Biotin synthase"/>
    <property type="match status" value="1"/>
</dbReference>
<dbReference type="SFLD" id="SFLDG01278">
    <property type="entry name" value="biotin_synthase_like"/>
    <property type="match status" value="1"/>
</dbReference>
<evidence type="ECO:0000256" key="12">
    <source>
        <dbReference type="ARBA" id="ARBA00023014"/>
    </source>
</evidence>
<feature type="binding site" evidence="16 17">
    <location>
        <position position="69"/>
    </location>
    <ligand>
        <name>[4Fe-4S] cluster</name>
        <dbReference type="ChEBI" id="CHEBI:49883"/>
        <note>4Fe-4S-S-AdoMet</note>
    </ligand>
</feature>
<evidence type="ECO:0000256" key="14">
    <source>
        <dbReference type="ARBA" id="ARBA00057568"/>
    </source>
</evidence>
<dbReference type="GO" id="GO:0051539">
    <property type="term" value="F:4 iron, 4 sulfur cluster binding"/>
    <property type="evidence" value="ECO:0007669"/>
    <property type="project" value="UniProtKB-KW"/>
</dbReference>
<dbReference type="InterPro" id="IPR013785">
    <property type="entry name" value="Aldolase_TIM"/>
</dbReference>
<dbReference type="GO" id="GO:0005506">
    <property type="term" value="F:iron ion binding"/>
    <property type="evidence" value="ECO:0007669"/>
    <property type="project" value="UniProtKB-UniRule"/>
</dbReference>
<feature type="binding site" evidence="16 17">
    <location>
        <position position="76"/>
    </location>
    <ligand>
        <name>[4Fe-4S] cluster</name>
        <dbReference type="ChEBI" id="CHEBI:49883"/>
        <note>4Fe-4S-S-AdoMet</note>
    </ligand>
</feature>
<comment type="cofactor">
    <cofactor evidence="16">
        <name>[2Fe-2S] cluster</name>
        <dbReference type="ChEBI" id="CHEBI:190135"/>
    </cofactor>
    <text evidence="16">Binds 1 [2Fe-2S] cluster. The cluster is coordinated with 3 cysteines and 1 arginine.</text>
</comment>
<dbReference type="InterPro" id="IPR010722">
    <property type="entry name" value="BATS_dom"/>
</dbReference>
<accession>A0A8D4UVJ1</accession>
<dbReference type="GeneID" id="92716907"/>
<dbReference type="CDD" id="cd01335">
    <property type="entry name" value="Radical_SAM"/>
    <property type="match status" value="1"/>
</dbReference>
<sequence>MESSCEEIIRLANKVLDGGEITREEAGRLIRTKDEDTMLLLAMADKIRQKYNGNAVDFCAIINARSGHCQEDCKFCAQSGHYRTGATTYRLLPEDQILAAAKKAKDAGAVRFSLVTSGRNQDNPNEFEEIIDVVKKIHDQVGIEVCCSLGLITEEQAIRLREAGITRIHCNIETSPSYFPEICTTHTMEDKEDIIQTAQKAGIRVCSGGIIGLGEDLDQRVEMAFHLKKLHIDSVPLNILNPVEGTPFYTNERLAPLEVLRTFAVFRFVLPKALIRTAGGREVNLRSLQAHALSGGLNGIMVGGYLTTGGRNPREDLTMVNDLGRSRTQPQL</sequence>
<feature type="binding site" evidence="16 17">
    <location>
        <position position="113"/>
    </location>
    <ligand>
        <name>[2Fe-2S] cluster</name>
        <dbReference type="ChEBI" id="CHEBI:190135"/>
    </ligand>
</feature>
<dbReference type="InterPro" id="IPR007197">
    <property type="entry name" value="rSAM"/>
</dbReference>
<comment type="subunit">
    <text evidence="3 16">Homodimer.</text>
</comment>
<dbReference type="SFLD" id="SFLDG01060">
    <property type="entry name" value="BATS_domain_containing"/>
    <property type="match status" value="1"/>
</dbReference>
<feature type="binding site" evidence="16 17">
    <location>
        <position position="276"/>
    </location>
    <ligand>
        <name>[2Fe-2S] cluster</name>
        <dbReference type="ChEBI" id="CHEBI:190135"/>
    </ligand>
</feature>
<feature type="domain" description="Radical SAM core" evidence="18">
    <location>
        <begin position="51"/>
        <end position="281"/>
    </location>
</feature>
<dbReference type="Gene3D" id="3.20.20.70">
    <property type="entry name" value="Aldolase class I"/>
    <property type="match status" value="1"/>
</dbReference>
<comment type="pathway">
    <text evidence="1 16">Cofactor biosynthesis; biotin biosynthesis; biotin from 7,8-diaminononanoate: step 2/2.</text>
</comment>
<keyword evidence="20" id="KW-1185">Reference proteome</keyword>
<evidence type="ECO:0000256" key="8">
    <source>
        <dbReference type="ARBA" id="ARBA00022714"/>
    </source>
</evidence>
<dbReference type="SUPFAM" id="SSF102114">
    <property type="entry name" value="Radical SAM enzymes"/>
    <property type="match status" value="1"/>
</dbReference>
<evidence type="ECO:0000256" key="9">
    <source>
        <dbReference type="ARBA" id="ARBA00022723"/>
    </source>
</evidence>
<keyword evidence="10 16" id="KW-0093">Biotin biosynthesis</keyword>
<name>A0A8D4UVJ1_9FIRM</name>